<organism evidence="1 2">
    <name type="scientific">Pseudomonas alliivorans</name>
    <dbReference type="NCBI Taxonomy" id="2810613"/>
    <lineage>
        <taxon>Bacteria</taxon>
        <taxon>Pseudomonadati</taxon>
        <taxon>Pseudomonadota</taxon>
        <taxon>Gammaproteobacteria</taxon>
        <taxon>Pseudomonadales</taxon>
        <taxon>Pseudomonadaceae</taxon>
        <taxon>Pseudomonas</taxon>
    </lineage>
</organism>
<dbReference type="EMBL" id="JAFFZW010000019">
    <property type="protein sequence ID" value="MBP0948821.1"/>
    <property type="molecule type" value="Genomic_DNA"/>
</dbReference>
<proteinExistence type="predicted"/>
<sequence>MAGNSKEQLIAWMREQPRTLGWGAILAFNRTDTNTVLQQEYINRFSNDTYLPPAQGYISGSTIQGQYITDYVMDAPLLSFDIANIEQEKPDARLTMQVVGGTQVTFEEVVGGLKATRVEVVDPLNGPTLTLKLELINVPGTVTSAGQVVLDLSKSSDFKLTYSDHQEEQALGGYFFQTLFESLPDEKRIMVLNEIVKTPDSTINPTSFKIRTQAAPGAKSRSAENYGDGAVVIFVAMHGAESGGNPNENFRYLIPDDADADYSATIVLGNKFFLQTQAREMEERGFIGVDQWNYDEMSSKFWEMKPGAGGFNDSDFWFYFSNGWSAEILTPFVWSTGRRGEDVHFSVKNSALEISFVRDNPEQWATTIYAHDPAPISPGHSASLNIKIDAVFRRSYRLNSLTHVIEPGEIESSEVTFESSINTKFPVDARAAEYYNVCGGYFDDDKRIVLRNFVQRLLSILPPIDTFVLDSLLFSDARVAIKDFALPGDMAIFGQLGPDQTRFRVDPIKPVVNVGGTQQFSTYPAGQSGLNWTVESLLDEAKNPGTISSSGLYTAPASIQGAYIRVRIKATSGTSSSSALVSVVASDVTVNPIIQTCSATHSRTLSAGTHGTGALTWSLRSPGNGGKLEMGENGKYVYTAPDAASDKLYIVDEIVVKNELTGKSRSAWIMALLGNMTLSISLDTSVTLPPNQVKLRCKAEQFLADDLISWETLAGSGTVVNGIFTQPEPLEQRFALLLASYVIPGVMTLRGYILLPLPLFEYPSSNTARLNLRQSEIETVEPLAVSNSKDQLLDYMRDRETTQDWGAICMFGRARLNRLLEQQFVAGFDEFSFLPSFSIERIDLTDDQTEWMELDSVILSKPLLSFETASLDNSRATLKLGIMSGVVRVFSSPAGSPTRLLSSFTLSEPQGYILEMGVQLHLVVGEVDARGRVTLDFNNGLDFSCNLGEQLNARNRIGEAFEGFLKALPRHKRVFELGTLQLQGYNPLSPTTFHIRTQAAPGAKHTKASNYGDGGVLIFIALRGKPSPGYFPGEGSGFPYFIPDDKDGEGNDLYSAALVVSHDMAQHVESERLDLLGSLLFPGEHIFAESSRHTPKDLIVFGNIDPTLTSITLEPLFQVMHAGTLQQFNVRQVGKTIKAADVQWSVRSINMLSAAGSISSTGLYQSGLPQQLGRQTVRNVVTATYRDPSSGNERRASALVAVVVEAITVAPQVSAHYLSGTPRATQLFAVSLGEGELAWRLLDPQQGSLVSAGNQATYTPPATLPDSQSIFVQRIEVQNLRTGLKAEATILLMASNPVLEVSPSHLAGLGHSGTVQLVASSEYPPESLRWSVVSGDGTVSPDGLFTAPAQLGSPTSVVRCEFVHDGNALFSGYSVIQLSDFVQAQSWTQLQNFQLTIPADQVRALSNGYQQIAVDVEVETKPVDGVSYPITEEEMSSLTIVHRDSGQALNYLSQTEEGIAEDAIYRWAVSNKENRFNRYGASLPAMKEKHFDVSGGITRRRVYLHTRAGDPEIFHARFIDAFFGEHNSNEQSQTAPRVIEPVPVTAPQFERTNYTFSPKRVAGGGNNPPQQADYDYYLDTTDYWYLEYVGRDGKPVRFVRCEFEGNQSTVQWESRRKNETMFSYTGYIFHDEDGQFDESAMLYDKRLPDLMPGQTPAVPIQAPEQVGVGQLLVSLFRSSSVRYVGTAAAMSLEAPLLIKLLDKNGNRHHLSLAFAPMEVVDSRNKLLLSVI</sequence>
<keyword evidence="2" id="KW-1185">Reference proteome</keyword>
<accession>A0ABS4CE25</accession>
<dbReference type="RefSeq" id="WP_210043806.1">
    <property type="nucleotide sequence ID" value="NZ_JAFFZW010000019.1"/>
</dbReference>
<name>A0ABS4CE25_9PSED</name>
<evidence type="ECO:0008006" key="3">
    <source>
        <dbReference type="Google" id="ProtNLM"/>
    </source>
</evidence>
<reference evidence="1 2" key="1">
    <citation type="journal article" date="2022" name="Syst. Appl. Microbiol.">
        <title>Pseudomonas alliivorans sp. nov., a plant-pathogenic bacterium isolated from onion foliage in Georgia, USA.</title>
        <authorList>
            <person name="Zhao M."/>
            <person name="Tyson C."/>
            <person name="Chen H.C."/>
            <person name="Paudel S."/>
            <person name="Gitaitis R."/>
            <person name="Kvitko B."/>
            <person name="Dutta B."/>
        </authorList>
    </citation>
    <scope>NUCLEOTIDE SEQUENCE [LARGE SCALE GENOMIC DNA]</scope>
    <source>
        <strain evidence="1 2">20GA0068</strain>
    </source>
</reference>
<dbReference type="Proteomes" id="UP000673197">
    <property type="component" value="Unassembled WGS sequence"/>
</dbReference>
<gene>
    <name evidence="1" type="ORF">JTJ32_26200</name>
</gene>
<evidence type="ECO:0000313" key="2">
    <source>
        <dbReference type="Proteomes" id="UP000673197"/>
    </source>
</evidence>
<evidence type="ECO:0000313" key="1">
    <source>
        <dbReference type="EMBL" id="MBP0948821.1"/>
    </source>
</evidence>
<comment type="caution">
    <text evidence="1">The sequence shown here is derived from an EMBL/GenBank/DDBJ whole genome shotgun (WGS) entry which is preliminary data.</text>
</comment>
<protein>
    <recommendedName>
        <fullName evidence="3">Ig-like domain-containing protein</fullName>
    </recommendedName>
</protein>